<reference evidence="11 12" key="1">
    <citation type="journal article" date="2021" name="Cell">
        <title>Tracing the genetic footprints of vertebrate landing in non-teleost ray-finned fishes.</title>
        <authorList>
            <person name="Bi X."/>
            <person name="Wang K."/>
            <person name="Yang L."/>
            <person name="Pan H."/>
            <person name="Jiang H."/>
            <person name="Wei Q."/>
            <person name="Fang M."/>
            <person name="Yu H."/>
            <person name="Zhu C."/>
            <person name="Cai Y."/>
            <person name="He Y."/>
            <person name="Gan X."/>
            <person name="Zeng H."/>
            <person name="Yu D."/>
            <person name="Zhu Y."/>
            <person name="Jiang H."/>
            <person name="Qiu Q."/>
            <person name="Yang H."/>
            <person name="Zhang Y.E."/>
            <person name="Wang W."/>
            <person name="Zhu M."/>
            <person name="He S."/>
            <person name="Zhang G."/>
        </authorList>
    </citation>
    <scope>NUCLEOTIDE SEQUENCE [LARGE SCALE GENOMIC DNA]</scope>
    <source>
        <strain evidence="11">Bchr_013</strain>
    </source>
</reference>
<evidence type="ECO:0000256" key="5">
    <source>
        <dbReference type="PROSITE-ProRule" id="PRU00146"/>
    </source>
</evidence>
<evidence type="ECO:0000313" key="12">
    <source>
        <dbReference type="Proteomes" id="UP000886611"/>
    </source>
</evidence>
<feature type="domain" description="PDZ" evidence="10">
    <location>
        <begin position="824"/>
        <end position="909"/>
    </location>
</feature>
<keyword evidence="8" id="KW-1133">Transmembrane helix</keyword>
<feature type="region of interest" description="Disordered" evidence="7">
    <location>
        <begin position="503"/>
        <end position="553"/>
    </location>
</feature>
<dbReference type="PANTHER" id="PTHR15545">
    <property type="entry name" value="PDZ DOMAIN CONTAINING RING FINGER PROTEIN 3, 4"/>
    <property type="match status" value="1"/>
</dbReference>
<dbReference type="GO" id="GO:0045202">
    <property type="term" value="C:synapse"/>
    <property type="evidence" value="ECO:0007669"/>
    <property type="project" value="UniProtKB-ARBA"/>
</dbReference>
<dbReference type="SUPFAM" id="SSF57903">
    <property type="entry name" value="FYVE/PHD zinc finger"/>
    <property type="match status" value="1"/>
</dbReference>
<dbReference type="SMART" id="SM00228">
    <property type="entry name" value="PDZ"/>
    <property type="match status" value="1"/>
</dbReference>
<feature type="compositionally biased region" description="Polar residues" evidence="7">
    <location>
        <begin position="1220"/>
        <end position="1235"/>
    </location>
</feature>
<feature type="region of interest" description="Disordered" evidence="7">
    <location>
        <begin position="628"/>
        <end position="676"/>
    </location>
</feature>
<dbReference type="InterPro" id="IPR036034">
    <property type="entry name" value="PDZ_sf"/>
</dbReference>
<evidence type="ECO:0000256" key="7">
    <source>
        <dbReference type="SAM" id="MobiDB-lite"/>
    </source>
</evidence>
<dbReference type="Pfam" id="PF00595">
    <property type="entry name" value="PDZ"/>
    <property type="match status" value="1"/>
</dbReference>
<keyword evidence="3" id="KW-0862">Zinc</keyword>
<evidence type="ECO:0000256" key="4">
    <source>
        <dbReference type="ARBA" id="ARBA00023054"/>
    </source>
</evidence>
<dbReference type="Proteomes" id="UP000886611">
    <property type="component" value="Unassembled WGS sequence"/>
</dbReference>
<dbReference type="InterPro" id="IPR013083">
    <property type="entry name" value="Znf_RING/FYVE/PHD"/>
</dbReference>
<keyword evidence="8" id="KW-0812">Transmembrane</keyword>
<feature type="domain" description="PHD-type" evidence="9">
    <location>
        <begin position="375"/>
        <end position="434"/>
    </location>
</feature>
<protein>
    <submittedName>
        <fullName evidence="11">PDZD4 protein</fullName>
    </submittedName>
</protein>
<feature type="compositionally biased region" description="Low complexity" evidence="7">
    <location>
        <begin position="1016"/>
        <end position="1026"/>
    </location>
</feature>
<feature type="non-terminal residue" evidence="11">
    <location>
        <position position="1726"/>
    </location>
</feature>
<evidence type="ECO:0000256" key="2">
    <source>
        <dbReference type="ARBA" id="ARBA00022771"/>
    </source>
</evidence>
<keyword evidence="12" id="KW-1185">Reference proteome</keyword>
<feature type="compositionally biased region" description="Polar residues" evidence="7">
    <location>
        <begin position="1036"/>
        <end position="1048"/>
    </location>
</feature>
<feature type="compositionally biased region" description="Polar residues" evidence="7">
    <location>
        <begin position="658"/>
        <end position="667"/>
    </location>
</feature>
<dbReference type="InterPro" id="IPR011011">
    <property type="entry name" value="Znf_FYVE_PHD"/>
</dbReference>
<accession>A0A8X8BF71</accession>
<organism evidence="11 12">
    <name type="scientific">Polypterus senegalus</name>
    <name type="common">Senegal bichir</name>
    <dbReference type="NCBI Taxonomy" id="55291"/>
    <lineage>
        <taxon>Eukaryota</taxon>
        <taxon>Metazoa</taxon>
        <taxon>Chordata</taxon>
        <taxon>Craniata</taxon>
        <taxon>Vertebrata</taxon>
        <taxon>Euteleostomi</taxon>
        <taxon>Actinopterygii</taxon>
        <taxon>Polypteriformes</taxon>
        <taxon>Polypteridae</taxon>
        <taxon>Polypterus</taxon>
    </lineage>
</organism>
<keyword evidence="4 6" id="KW-0175">Coiled coil</keyword>
<evidence type="ECO:0000313" key="11">
    <source>
        <dbReference type="EMBL" id="KAG2456238.1"/>
    </source>
</evidence>
<evidence type="ECO:0000256" key="3">
    <source>
        <dbReference type="ARBA" id="ARBA00022833"/>
    </source>
</evidence>
<proteinExistence type="predicted"/>
<dbReference type="PANTHER" id="PTHR15545:SF4">
    <property type="entry name" value="PDZ DOMAIN-CONTAINING PROTEIN 4"/>
    <property type="match status" value="1"/>
</dbReference>
<dbReference type="InterPro" id="IPR019786">
    <property type="entry name" value="Zinc_finger_PHD-type_CS"/>
</dbReference>
<dbReference type="GO" id="GO:0008270">
    <property type="term" value="F:zinc ion binding"/>
    <property type="evidence" value="ECO:0007669"/>
    <property type="project" value="UniProtKB-KW"/>
</dbReference>
<feature type="non-terminal residue" evidence="11">
    <location>
        <position position="1"/>
    </location>
</feature>
<dbReference type="SUPFAM" id="SSF50156">
    <property type="entry name" value="PDZ domain-like"/>
    <property type="match status" value="1"/>
</dbReference>
<feature type="compositionally biased region" description="Basic and acidic residues" evidence="7">
    <location>
        <begin position="628"/>
        <end position="639"/>
    </location>
</feature>
<dbReference type="SMART" id="SM00249">
    <property type="entry name" value="PHD"/>
    <property type="match status" value="1"/>
</dbReference>
<dbReference type="Gene3D" id="2.30.42.10">
    <property type="match status" value="1"/>
</dbReference>
<sequence>MLNELNLQLQGNEKSMVNMISSVNAFKRKMQHLSSKLQRLDLGNIQNLASELETQWKALLVDVEQYQHCVQDLLKDTALDPAPPSQVQELLDQGANLPVDTPELELLKGLQEQAHWLSEVTQALTSSESQVTLEVMRSLMEAGCNIPQSSAVEKAMAELQELLTISERWEEKAQICLEARQKHPPATLDTIIKEAQNIPVLLPNILALMEALNKAKAWIADVEEIQNGDHYPCLDDLEGLVAIGRDLPVQLEELRHLELQVVSAHTWREKASKTFLKKNSCYSLLEVLCPCADIGSNGVKRAKFRRERVKERDWSLYKSDIESLGLSAQDLRDPGSIVSAFKDGEQKEKEGILHLQKVNMSKPGVTESLHTDSYPSICICSSASQLPVLRCDLCRDWFHGGCVPFPKLLANHSSLSICWWEWDSKFLCPLCQRSRRPRLETILALLVALQRVPVRLPEGEALQCLTERAINWQHRARQVLDASELQKALDKLAEMQDQLTTQENKGSIGYCRDKHNPDEPEDKKEQHEKDDTKNTVLSQENGDSRKENGSSSITDLDKMSALLSRLEGPVINLTSDTQLELEDLLIEGDLLEVSLDQSQIIWKVLQAAKQPPLEKLSQLIEIERLETRTGKGRAKDSDKKRKRKSERGNIDGVGARVGSTQLLSTSQDEYETKKTKPEVALPLHSNGFEVNGKELSRLSQEQTLEALRGSKDPLVIQVLRRSPRSKGGGNNTALGGVCSAGGSSAGIVPQDMHFVDNGTQTDITFEHIMALGKLRAPSPPLPPVLEPYVLSELPPLDHEYYDPNDYLDGSHHEVDRADELEYEEVELYKSSQQDKLGLTVCYRTDDEEDLGIYVGEVNPNSIAAKDGRIREGDRIIQINGIDVQNREEAVAILTRENSTNISLLLARPDAELGKRWRDSDRDDLLDDLGSENDEEHLRTLRAGSPSQNDNDDLHDKHQLDNACHVNENTKTPSRGGDTLRTLLSNSQELDSGVGRTDESTRNEESSEHDLLGDDQTSTTNTNTTNTPGSLRKFRFGSTSNNKSETSSLHSRDFHFSTDSLLALDCAGAGTTPSSGYIGEANLMMPGLTEEECERYRELLEIKCHFENGNQLLQLASAPAFYRGAVGLARGLSLDVNRNESMEHEMAMLEEELRHLEFKCRNILRAQKMQQLRERCMKAWLLEEEANSAVYEYGSGSVSEPKKHELSDITELPEKSDKDSTSAYNTGESCRSTPLMTDQPLLESPLRKVSETIFKPGPSSTEKVSQNLNRTPHKTSYSATANTNSGSREGSPGKFRSLSRDGDGRRHSEERVRRSPKAGSGGTLERPSCASGDSSPYFSRRHRGGYIPERYQSCMQLRTTTSTTTSTTLDDFGGSCEGSSGHQSPMSLASICKDSLVMGTSQKLGGSPPTEPRMEWKVKVRSDGTRYVAKRPVRDRLLKARAMKIKEERSGMTTDDDAVSEMKMGRYWSKEERKQHLIRAREQRKRREFMMQSRLECLREQQNGEGRNEVSIIALSHKKTMKKRNKKILDNWITIQEMLAHGTRSADGKRIYNPLLSVLCVIVFICYAASAYGGYTAVAICEAAFTSIFFVVYMMEFDKQFNVVHWPWSYKDIFEGSYKTPGSTKVPSLRIPTIISILNRICNHLPTYQQPELSSVMPKKSTIDCILNLRILMEHKHKYWESFFVAFVDLHKVFDSVALWDILRLRGIPLKLLDIMAGFYTGTVSAV</sequence>
<feature type="compositionally biased region" description="Polar residues" evidence="7">
    <location>
        <begin position="1257"/>
        <end position="1287"/>
    </location>
</feature>
<feature type="compositionally biased region" description="Basic and acidic residues" evidence="7">
    <location>
        <begin position="995"/>
        <end position="1011"/>
    </location>
</feature>
<comment type="caution">
    <text evidence="11">The sequence shown here is derived from an EMBL/GenBank/DDBJ whole genome shotgun (WGS) entry which is preliminary data.</text>
</comment>
<feature type="coiled-coil region" evidence="6">
    <location>
        <begin position="1131"/>
        <end position="1165"/>
    </location>
</feature>
<dbReference type="EMBL" id="JAATIS010009265">
    <property type="protein sequence ID" value="KAG2456238.1"/>
    <property type="molecule type" value="Genomic_DNA"/>
</dbReference>
<gene>
    <name evidence="11" type="primary">Pdzd4</name>
    <name evidence="11" type="ORF">GTO96_0007346</name>
</gene>
<dbReference type="Pfam" id="PF08429">
    <property type="entry name" value="PLU-1"/>
    <property type="match status" value="1"/>
</dbReference>
<dbReference type="PROSITE" id="PS50106">
    <property type="entry name" value="PDZ"/>
    <property type="match status" value="1"/>
</dbReference>
<keyword evidence="2 5" id="KW-0863">Zinc-finger</keyword>
<feature type="compositionally biased region" description="Basic and acidic residues" evidence="7">
    <location>
        <begin position="1199"/>
        <end position="1219"/>
    </location>
</feature>
<feature type="compositionally biased region" description="Basic and acidic residues" evidence="7">
    <location>
        <begin position="511"/>
        <end position="533"/>
    </location>
</feature>
<dbReference type="Gene3D" id="3.30.40.10">
    <property type="entry name" value="Zinc/RING finger domain, C3HC4 (zinc finger)"/>
    <property type="match status" value="1"/>
</dbReference>
<dbReference type="InterPro" id="IPR013637">
    <property type="entry name" value="Lys_sp_deMease-like_dom"/>
</dbReference>
<dbReference type="FunFam" id="2.30.42.10:FF:000028">
    <property type="entry name" value="PDZ domain containing ring finger 4"/>
    <property type="match status" value="1"/>
</dbReference>
<dbReference type="PROSITE" id="PS50016">
    <property type="entry name" value="ZF_PHD_2"/>
    <property type="match status" value="1"/>
</dbReference>
<dbReference type="PROSITE" id="PS01359">
    <property type="entry name" value="ZF_PHD_1"/>
    <property type="match status" value="1"/>
</dbReference>
<keyword evidence="1" id="KW-0479">Metal-binding</keyword>
<evidence type="ECO:0000256" key="1">
    <source>
        <dbReference type="ARBA" id="ARBA00022723"/>
    </source>
</evidence>
<dbReference type="InterPro" id="IPR001965">
    <property type="entry name" value="Znf_PHD"/>
</dbReference>
<keyword evidence="8" id="KW-0472">Membrane</keyword>
<dbReference type="InterPro" id="IPR001478">
    <property type="entry name" value="PDZ"/>
</dbReference>
<feature type="compositionally biased region" description="Basic and acidic residues" evidence="7">
    <location>
        <begin position="1297"/>
        <end position="1312"/>
    </location>
</feature>
<feature type="region of interest" description="Disordered" evidence="7">
    <location>
        <begin position="1193"/>
        <end position="1343"/>
    </location>
</feature>
<evidence type="ECO:0000259" key="10">
    <source>
        <dbReference type="PROSITE" id="PS50106"/>
    </source>
</evidence>
<evidence type="ECO:0000259" key="9">
    <source>
        <dbReference type="PROSITE" id="PS50016"/>
    </source>
</evidence>
<name>A0A8X8BF71_POLSE</name>
<dbReference type="CDD" id="cd06716">
    <property type="entry name" value="PDZ2-PDZRN4-like"/>
    <property type="match status" value="1"/>
</dbReference>
<dbReference type="InterPro" id="IPR051971">
    <property type="entry name" value="E3_ubiquitin-PDZ_ligase"/>
</dbReference>
<feature type="transmembrane region" description="Helical" evidence="8">
    <location>
        <begin position="1575"/>
        <end position="1594"/>
    </location>
</feature>
<feature type="region of interest" description="Disordered" evidence="7">
    <location>
        <begin position="927"/>
        <end position="1050"/>
    </location>
</feature>
<dbReference type="InterPro" id="IPR019787">
    <property type="entry name" value="Znf_PHD-finger"/>
</dbReference>
<evidence type="ECO:0000256" key="6">
    <source>
        <dbReference type="SAM" id="Coils"/>
    </source>
</evidence>
<evidence type="ECO:0000256" key="8">
    <source>
        <dbReference type="SAM" id="Phobius"/>
    </source>
</evidence>